<dbReference type="HOGENOM" id="CLU_2363044_0_0_1"/>
<feature type="region of interest" description="Disordered" evidence="1">
    <location>
        <begin position="1"/>
        <end position="44"/>
    </location>
</feature>
<sequence>MAFDAIASRHDPSTSFFWSSEQQASNEATAAVLQTPGREEPPATSAAWTAKLRRCNNGAWSHWSSAEGGAMAGGPPGAQPQRALRHLDGLDRQSLWWG</sequence>
<feature type="compositionally biased region" description="Polar residues" evidence="1">
    <location>
        <begin position="13"/>
        <end position="28"/>
    </location>
</feature>
<evidence type="ECO:0000313" key="3">
    <source>
        <dbReference type="Proteomes" id="UP000006591"/>
    </source>
</evidence>
<protein>
    <submittedName>
        <fullName evidence="2">Uncharacterized protein</fullName>
    </submittedName>
</protein>
<dbReference type="Proteomes" id="UP000006591">
    <property type="component" value="Chromosome 5"/>
</dbReference>
<proteinExistence type="predicted"/>
<accession>A0A0E0HDZ9</accession>
<name>A0A0E0HDZ9_ORYNI</name>
<keyword evidence="3" id="KW-1185">Reference proteome</keyword>
<evidence type="ECO:0000256" key="1">
    <source>
        <dbReference type="SAM" id="MobiDB-lite"/>
    </source>
</evidence>
<dbReference type="EnsemblPlants" id="ONIVA05G15860.1">
    <property type="protein sequence ID" value="ONIVA05G15860.1"/>
    <property type="gene ID" value="ONIVA05G15860"/>
</dbReference>
<dbReference type="AlphaFoldDB" id="A0A0E0HDZ9"/>
<dbReference type="Gramene" id="ONIVA05G15860.1">
    <property type="protein sequence ID" value="ONIVA05G15860.1"/>
    <property type="gene ID" value="ONIVA05G15860"/>
</dbReference>
<organism evidence="2">
    <name type="scientific">Oryza nivara</name>
    <name type="common">Indian wild rice</name>
    <name type="synonym">Oryza sativa f. spontanea</name>
    <dbReference type="NCBI Taxonomy" id="4536"/>
    <lineage>
        <taxon>Eukaryota</taxon>
        <taxon>Viridiplantae</taxon>
        <taxon>Streptophyta</taxon>
        <taxon>Embryophyta</taxon>
        <taxon>Tracheophyta</taxon>
        <taxon>Spermatophyta</taxon>
        <taxon>Magnoliopsida</taxon>
        <taxon>Liliopsida</taxon>
        <taxon>Poales</taxon>
        <taxon>Poaceae</taxon>
        <taxon>BOP clade</taxon>
        <taxon>Oryzoideae</taxon>
        <taxon>Oryzeae</taxon>
        <taxon>Oryzinae</taxon>
        <taxon>Oryza</taxon>
    </lineage>
</organism>
<reference evidence="2" key="2">
    <citation type="submission" date="2018-04" db="EMBL/GenBank/DDBJ databases">
        <title>OnivRS2 (Oryza nivara Reference Sequence Version 2).</title>
        <authorList>
            <person name="Zhang J."/>
            <person name="Kudrna D."/>
            <person name="Lee S."/>
            <person name="Talag J."/>
            <person name="Rajasekar S."/>
            <person name="Welchert J."/>
            <person name="Hsing Y.-I."/>
            <person name="Wing R.A."/>
        </authorList>
    </citation>
    <scope>NUCLEOTIDE SEQUENCE [LARGE SCALE GENOMIC DNA]</scope>
    <source>
        <strain evidence="2">SL10</strain>
    </source>
</reference>
<reference evidence="2" key="1">
    <citation type="submission" date="2015-04" db="UniProtKB">
        <authorList>
            <consortium name="EnsemblPlants"/>
        </authorList>
    </citation>
    <scope>IDENTIFICATION</scope>
    <source>
        <strain evidence="2">SL10</strain>
    </source>
</reference>
<evidence type="ECO:0000313" key="2">
    <source>
        <dbReference type="EnsemblPlants" id="ONIVA05G15860.1"/>
    </source>
</evidence>